<dbReference type="GO" id="GO:0016151">
    <property type="term" value="F:nickel cation binding"/>
    <property type="evidence" value="ECO:0007669"/>
    <property type="project" value="UniProtKB-UniRule"/>
</dbReference>
<evidence type="ECO:0000313" key="5">
    <source>
        <dbReference type="Proteomes" id="UP000233786"/>
    </source>
</evidence>
<keyword evidence="2" id="KW-0963">Cytoplasm</keyword>
<dbReference type="OrthoDB" id="8677206at2"/>
<evidence type="ECO:0000313" key="3">
    <source>
        <dbReference type="EMBL" id="AAS00412.1"/>
    </source>
</evidence>
<comment type="function">
    <text evidence="2">Required for maturation of urease via the functional incorporation of the urease nickel metallocenter.</text>
</comment>
<dbReference type="Proteomes" id="UP000233786">
    <property type="component" value="Unassembled WGS sequence"/>
</dbReference>
<name>Q6JHP5_SACSN</name>
<accession>Q6JHP5</accession>
<proteinExistence type="inferred from homology"/>
<evidence type="ECO:0000256" key="2">
    <source>
        <dbReference type="HAMAP-Rule" id="MF_01384"/>
    </source>
</evidence>
<organism evidence="3">
    <name type="scientific">Saccharopolyspora spinosa</name>
    <dbReference type="NCBI Taxonomy" id="60894"/>
    <lineage>
        <taxon>Bacteria</taxon>
        <taxon>Bacillati</taxon>
        <taxon>Actinomycetota</taxon>
        <taxon>Actinomycetes</taxon>
        <taxon>Pseudonocardiales</taxon>
        <taxon>Pseudonocardiaceae</taxon>
        <taxon>Saccharopolyspora</taxon>
    </lineage>
</organism>
<dbReference type="Pfam" id="PF01774">
    <property type="entry name" value="UreD"/>
    <property type="match status" value="1"/>
</dbReference>
<gene>
    <name evidence="2" type="primary">ureD</name>
    <name evidence="4" type="ORF">A8926_3930</name>
</gene>
<sequence length="270" mass="28245">MTRSAAPTVGRTGIRARARLTVRQGKRGLTVPTEMFGEPPYHLQQVGRADTAPLRVLMSGSCAGPLGGDHYTVDVDVGRGAVLEFGSAAAAIALPSSDQHPSHIATQIHVDTGGRLLWAPQPTIYGGGSRHHTTTSIELRDGASLIYRETLALGLHGRLPAIARSHIRVTLNGKPLWDQETALGDEVPGSMGPAITAGAQVLQQTLLVRPDLWWHGATHDVPAQLLAPGSCLLPLAGGPALLISVLAKHVAEATRISAKGLTLAGLTDTT</sequence>
<reference evidence="3" key="1">
    <citation type="journal article" date="2004" name="DNA Seq.">
        <title>Analysis of a 108-kb region of the Saccharopolyspora spinosa genome covering the obscurin polyketide synthase locus.</title>
        <authorList>
            <person name="Zirkle R."/>
            <person name="Black T.A."/>
            <person name="Gorlach J."/>
            <person name="Ligon J.M."/>
            <person name="Molnar I."/>
        </authorList>
    </citation>
    <scope>NUCLEOTIDE SEQUENCE</scope>
    <source>
        <strain evidence="3">NRLL 18395</strain>
    </source>
</reference>
<dbReference type="GO" id="GO:0005737">
    <property type="term" value="C:cytoplasm"/>
    <property type="evidence" value="ECO:0007669"/>
    <property type="project" value="UniProtKB-SubCell"/>
</dbReference>
<dbReference type="HAMAP" id="MF_01384">
    <property type="entry name" value="UreD"/>
    <property type="match status" value="1"/>
</dbReference>
<keyword evidence="2" id="KW-0996">Nickel insertion</keyword>
<evidence type="ECO:0000256" key="1">
    <source>
        <dbReference type="ARBA" id="ARBA00023186"/>
    </source>
</evidence>
<keyword evidence="1 2" id="KW-0143">Chaperone</keyword>
<dbReference type="EMBL" id="AY466441">
    <property type="protein sequence ID" value="AAS00412.1"/>
    <property type="molecule type" value="Genomic_DNA"/>
</dbReference>
<dbReference type="STRING" id="994479.GCA_000194155_03288"/>
<dbReference type="AlphaFoldDB" id="Q6JHP5"/>
<comment type="subunit">
    <text evidence="2">UreD, UreF and UreG form a complex that acts as a GTP-hydrolysis-dependent molecular chaperone, activating the urease apoprotein by helping to assemble the nickel containing metallocenter of UreC. The UreE protein probably delivers the nickel.</text>
</comment>
<evidence type="ECO:0000313" key="4">
    <source>
        <dbReference type="EMBL" id="PKW16132.1"/>
    </source>
</evidence>
<reference evidence="4 5" key="2">
    <citation type="submission" date="2017-12" db="EMBL/GenBank/DDBJ databases">
        <title>Sequencing the genomes of 1000 Actinobacteria strains.</title>
        <authorList>
            <person name="Klenk H.-P."/>
        </authorList>
    </citation>
    <scope>NUCLEOTIDE SEQUENCE [LARGE SCALE GENOMIC DNA]</scope>
    <source>
        <strain evidence="5">ATCC 49460 / DSM 44228 / JCM 9375 / NBRC 15153 / NRRL 18395 / A83543.1</strain>
        <strain evidence="4">DSM 44228</strain>
    </source>
</reference>
<comment type="subcellular location">
    <subcellularLocation>
        <location evidence="2">Cytoplasm</location>
    </subcellularLocation>
</comment>
<protein>
    <recommendedName>
        <fullName evidence="2">Urease accessory protein UreD</fullName>
    </recommendedName>
</protein>
<comment type="similarity">
    <text evidence="2">Belongs to the UreD family.</text>
</comment>
<dbReference type="EMBL" id="PJNB01000001">
    <property type="protein sequence ID" value="PKW16132.1"/>
    <property type="molecule type" value="Genomic_DNA"/>
</dbReference>
<keyword evidence="5" id="KW-1185">Reference proteome</keyword>
<dbReference type="InterPro" id="IPR002669">
    <property type="entry name" value="UreD"/>
</dbReference>